<evidence type="ECO:0000313" key="2">
    <source>
        <dbReference type="EMBL" id="ODV91137.1"/>
    </source>
</evidence>
<dbReference type="EMBL" id="KV453842">
    <property type="protein sequence ID" value="ODV91137.1"/>
    <property type="molecule type" value="Genomic_DNA"/>
</dbReference>
<dbReference type="PANTHER" id="PTHR47260:SF1">
    <property type="entry name" value="UPF0644 PROTEIN PB2B4.06"/>
    <property type="match status" value="1"/>
</dbReference>
<reference evidence="3" key="1">
    <citation type="submission" date="2016-02" db="EMBL/GenBank/DDBJ databases">
        <title>Comparative genomics of biotechnologically important yeasts.</title>
        <authorList>
            <consortium name="DOE Joint Genome Institute"/>
            <person name="Riley R."/>
            <person name="Haridas S."/>
            <person name="Wolfe K.H."/>
            <person name="Lopes M.R."/>
            <person name="Hittinger C.T."/>
            <person name="Goker M."/>
            <person name="Salamov A."/>
            <person name="Wisecaver J."/>
            <person name="Long T.M."/>
            <person name="Aerts A.L."/>
            <person name="Barry K."/>
            <person name="Choi C."/>
            <person name="Clum A."/>
            <person name="Coughlan A.Y."/>
            <person name="Deshpande S."/>
            <person name="Douglass A.P."/>
            <person name="Hanson S.J."/>
            <person name="Klenk H.-P."/>
            <person name="Labutti K."/>
            <person name="Lapidus A."/>
            <person name="Lindquist E."/>
            <person name="Lipzen A."/>
            <person name="Meier-Kolthoff J.P."/>
            <person name="Ohm R.A."/>
            <person name="Otillar R.P."/>
            <person name="Pangilinan J."/>
            <person name="Peng Y."/>
            <person name="Rokas A."/>
            <person name="Rosa C.A."/>
            <person name="Scheuner C."/>
            <person name="Sibirny A.A."/>
            <person name="Slot J.C."/>
            <person name="Stielow J.B."/>
            <person name="Sun H."/>
            <person name="Kurtzman C.P."/>
            <person name="Blackwell M."/>
            <person name="Jeffries T.W."/>
            <person name="Grigoriev I.V."/>
        </authorList>
    </citation>
    <scope>NUCLEOTIDE SEQUENCE [LARGE SCALE GENOMIC DNA]</scope>
    <source>
        <strain evidence="3">NRRL Y-17796</strain>
    </source>
</reference>
<dbReference type="PANTHER" id="PTHR47260">
    <property type="entry name" value="UPF0644 PROTEIN PB2B4.06"/>
    <property type="match status" value="1"/>
</dbReference>
<proteinExistence type="predicted"/>
<dbReference type="Gene3D" id="3.10.129.10">
    <property type="entry name" value="Hotdog Thioesterase"/>
    <property type="match status" value="1"/>
</dbReference>
<dbReference type="Proteomes" id="UP000095023">
    <property type="component" value="Unassembled WGS sequence"/>
</dbReference>
<evidence type="ECO:0000259" key="1">
    <source>
        <dbReference type="Pfam" id="PF03061"/>
    </source>
</evidence>
<protein>
    <recommendedName>
        <fullName evidence="1">Thioesterase domain-containing protein</fullName>
    </recommendedName>
</protein>
<gene>
    <name evidence="2" type="ORF">CANCADRAFT_44748</name>
</gene>
<accession>A0A1E4THF6</accession>
<dbReference type="InterPro" id="IPR052061">
    <property type="entry name" value="PTE-AB_protein"/>
</dbReference>
<dbReference type="CDD" id="cd03443">
    <property type="entry name" value="PaaI_thioesterase"/>
    <property type="match status" value="1"/>
</dbReference>
<dbReference type="OrthoDB" id="506431at2759"/>
<feature type="domain" description="Thioesterase" evidence="1">
    <location>
        <begin position="113"/>
        <end position="185"/>
    </location>
</feature>
<organism evidence="2 3">
    <name type="scientific">Tortispora caseinolytica NRRL Y-17796</name>
    <dbReference type="NCBI Taxonomy" id="767744"/>
    <lineage>
        <taxon>Eukaryota</taxon>
        <taxon>Fungi</taxon>
        <taxon>Dikarya</taxon>
        <taxon>Ascomycota</taxon>
        <taxon>Saccharomycotina</taxon>
        <taxon>Trigonopsidomycetes</taxon>
        <taxon>Trigonopsidales</taxon>
        <taxon>Trigonopsidaceae</taxon>
        <taxon>Tortispora</taxon>
    </lineage>
</organism>
<dbReference type="InterPro" id="IPR006683">
    <property type="entry name" value="Thioestr_dom"/>
</dbReference>
<dbReference type="Pfam" id="PF03061">
    <property type="entry name" value="4HBT"/>
    <property type="match status" value="1"/>
</dbReference>
<dbReference type="AlphaFoldDB" id="A0A1E4THF6"/>
<evidence type="ECO:0000313" key="3">
    <source>
        <dbReference type="Proteomes" id="UP000095023"/>
    </source>
</evidence>
<keyword evidence="3" id="KW-1185">Reference proteome</keyword>
<sequence length="207" mass="22518">MSYLVKPSDYILYKYGTPPAPGTPEAQAHQAQILTHLNSLKAVKELRSNPDFQEVQGWDGIPGESLRKSYVYNTLIRPGIISVPSLVFVNRIDKQVCVVTHLGHQSSGIPTLVHGGLLATLLDEALGRTSMLSFGVSPGVTANLTVNYKAPTLVDQCVVIRTNTESMSSRKAVVTAEVYSEHGKLLVNAYATFVMPKNIPSILRVKS</sequence>
<name>A0A1E4THF6_9ASCO</name>
<dbReference type="InterPro" id="IPR029069">
    <property type="entry name" value="HotDog_dom_sf"/>
</dbReference>
<dbReference type="SUPFAM" id="SSF54637">
    <property type="entry name" value="Thioesterase/thiol ester dehydrase-isomerase"/>
    <property type="match status" value="1"/>
</dbReference>